<gene>
    <name evidence="2" type="ORF">GMJLKIPL_2840</name>
</gene>
<organism evidence="2 3">
    <name type="scientific">Methylobacterium isbiliense</name>
    <dbReference type="NCBI Taxonomy" id="315478"/>
    <lineage>
        <taxon>Bacteria</taxon>
        <taxon>Pseudomonadati</taxon>
        <taxon>Pseudomonadota</taxon>
        <taxon>Alphaproteobacteria</taxon>
        <taxon>Hyphomicrobiales</taxon>
        <taxon>Methylobacteriaceae</taxon>
        <taxon>Methylobacterium</taxon>
    </lineage>
</organism>
<evidence type="ECO:0000313" key="2">
    <source>
        <dbReference type="EMBL" id="GJE00913.1"/>
    </source>
</evidence>
<sequence length="222" mass="24620">MPYQYSDTARPDQAESEDWLEELADLTLPPREVTELSTAKVQEIRALFERGEERHYGSRHPADLAVAEAKKQRRAEAQRARKRQDKQNQRARERDVRSKEAAAALVGLDVRPVIQGHVDHERLERETAALVAWLATTGREQGALKGKNGASLDDLMASRRVHLAAQAIGNPGYGEFARLLAEETGRPWSKDQARRRLAMLNMLEEPGKPWAGGGGDIGGAGL</sequence>
<dbReference type="RefSeq" id="WP_238235723.1">
    <property type="nucleotide sequence ID" value="NZ_BPQQ01000031.1"/>
</dbReference>
<protein>
    <submittedName>
        <fullName evidence="2">Uncharacterized protein</fullName>
    </submittedName>
</protein>
<proteinExistence type="predicted"/>
<evidence type="ECO:0000256" key="1">
    <source>
        <dbReference type="SAM" id="MobiDB-lite"/>
    </source>
</evidence>
<accession>A0ABQ4SET5</accession>
<keyword evidence="3" id="KW-1185">Reference proteome</keyword>
<comment type="caution">
    <text evidence="2">The sequence shown here is derived from an EMBL/GenBank/DDBJ whole genome shotgun (WGS) entry which is preliminary data.</text>
</comment>
<dbReference type="EMBL" id="BPQQ01000031">
    <property type="protein sequence ID" value="GJE00913.1"/>
    <property type="molecule type" value="Genomic_DNA"/>
</dbReference>
<dbReference type="Proteomes" id="UP001055153">
    <property type="component" value="Unassembled WGS sequence"/>
</dbReference>
<name>A0ABQ4SET5_9HYPH</name>
<evidence type="ECO:0000313" key="3">
    <source>
        <dbReference type="Proteomes" id="UP001055153"/>
    </source>
</evidence>
<reference evidence="2" key="2">
    <citation type="submission" date="2021-08" db="EMBL/GenBank/DDBJ databases">
        <authorList>
            <person name="Tani A."/>
            <person name="Ola A."/>
            <person name="Ogura Y."/>
            <person name="Katsura K."/>
            <person name="Hayashi T."/>
        </authorList>
    </citation>
    <scope>NUCLEOTIDE SEQUENCE</scope>
    <source>
        <strain evidence="2">DSM 17168</strain>
    </source>
</reference>
<reference evidence="2" key="1">
    <citation type="journal article" date="2021" name="Front. Microbiol.">
        <title>Comprehensive Comparative Genomics and Phenotyping of Methylobacterium Species.</title>
        <authorList>
            <person name="Alessa O."/>
            <person name="Ogura Y."/>
            <person name="Fujitani Y."/>
            <person name="Takami H."/>
            <person name="Hayashi T."/>
            <person name="Sahin N."/>
            <person name="Tani A."/>
        </authorList>
    </citation>
    <scope>NUCLEOTIDE SEQUENCE</scope>
    <source>
        <strain evidence="2">DSM 17168</strain>
    </source>
</reference>
<feature type="region of interest" description="Disordered" evidence="1">
    <location>
        <begin position="52"/>
        <end position="98"/>
    </location>
</feature>